<dbReference type="InterPro" id="IPR050675">
    <property type="entry name" value="OAF3"/>
</dbReference>
<organism evidence="6 7">
    <name type="scientific">Penicillium antarcticum</name>
    <dbReference type="NCBI Taxonomy" id="416450"/>
    <lineage>
        <taxon>Eukaryota</taxon>
        <taxon>Fungi</taxon>
        <taxon>Dikarya</taxon>
        <taxon>Ascomycota</taxon>
        <taxon>Pezizomycotina</taxon>
        <taxon>Eurotiomycetes</taxon>
        <taxon>Eurotiomycetidae</taxon>
        <taxon>Eurotiales</taxon>
        <taxon>Aspergillaceae</taxon>
        <taxon>Penicillium</taxon>
    </lineage>
</organism>
<feature type="region of interest" description="Disordered" evidence="5">
    <location>
        <begin position="1"/>
        <end position="22"/>
    </location>
</feature>
<name>A0A1V6Q9J4_9EURO</name>
<evidence type="ECO:0000256" key="5">
    <source>
        <dbReference type="SAM" id="MobiDB-lite"/>
    </source>
</evidence>
<comment type="caution">
    <text evidence="6">The sequence shown here is derived from an EMBL/GenBank/DDBJ whole genome shotgun (WGS) entry which is preliminary data.</text>
</comment>
<evidence type="ECO:0000313" key="7">
    <source>
        <dbReference type="Proteomes" id="UP000191672"/>
    </source>
</evidence>
<keyword evidence="7" id="KW-1185">Reference proteome</keyword>
<evidence type="ECO:0000256" key="4">
    <source>
        <dbReference type="ARBA" id="ARBA00023242"/>
    </source>
</evidence>
<evidence type="ECO:0000256" key="3">
    <source>
        <dbReference type="ARBA" id="ARBA00023163"/>
    </source>
</evidence>
<dbReference type="PANTHER" id="PTHR31069:SF25">
    <property type="entry name" value="TRANSCRIPTION FACTOR, PUTATIVE (EUROFUNG)-RELATED"/>
    <property type="match status" value="1"/>
</dbReference>
<feature type="compositionally biased region" description="Basic and acidic residues" evidence="5">
    <location>
        <begin position="1"/>
        <end position="13"/>
    </location>
</feature>
<evidence type="ECO:0000256" key="1">
    <source>
        <dbReference type="ARBA" id="ARBA00023015"/>
    </source>
</evidence>
<dbReference type="GO" id="GO:0003677">
    <property type="term" value="F:DNA binding"/>
    <property type="evidence" value="ECO:0007669"/>
    <property type="project" value="UniProtKB-KW"/>
</dbReference>
<dbReference type="Pfam" id="PF11951">
    <property type="entry name" value="Fungal_trans_2"/>
    <property type="match status" value="1"/>
</dbReference>
<proteinExistence type="predicted"/>
<dbReference type="InterPro" id="IPR021858">
    <property type="entry name" value="Fun_TF"/>
</dbReference>
<dbReference type="AlphaFoldDB" id="A0A1V6Q9J4"/>
<keyword evidence="1" id="KW-0805">Transcription regulation</keyword>
<keyword evidence="3" id="KW-0804">Transcription</keyword>
<sequence length="650" mass="72225">MRTDSVEAEEPHRGTRRHLYTEQSRLSMSAALGSDLISGSIDASLAEVDSRSRDPERSLDSDIVIGPFAVLDFSTAPEKTQPQPELPEVESNPIEAEVSPGVVPEQVENVLSEDVQGPSPSSILDSLSHIDDFLHWSDLLSFSPDQNGFTMSAASTIPNDLSFDMSHEMGLLPADSTMNDELLRMFTPQQTPPDPIVMEIDALSDAPCLLKHFQDIVIPHIMAIPCLQKSPWKILNVPAAVVTYGDSTFLGTERISHARLANLYGLLACSAIHLVLNPSTISTKPPEYWWSAANQAYQKAKDHMQTSLQSETHGLKKAKYKDQLMATCILIQFTIMSGQQQHARCFMIDAERLLRLRGLSKTRISKKARLLHHVYTWLRIVGESTFVLHDYNVSSSTLQALGSRFNSHRSSTKRSSDTTVTNEPNPRLDDFLRLESQNSDNDLNIDEPKDQTSGLHDIHLQDSRSYPETLYKQIYGIPETWLSLMSQTTRLANVLETFRTARKSGKDVNFEAWDTLQRRSMRLENMICSFSLGRTRGGVLELHADSKPHSHMVEALNAALVIFFYRRIRQTHPAALQGHVDNVIAALESCSAALAPDDPTGPGTAWPLFIAGCEAMSSSRREAITSLLDRASSVCGFAAFVTARNIITEI</sequence>
<protein>
    <recommendedName>
        <fullName evidence="8">Transcription factor domain-containing protein</fullName>
    </recommendedName>
</protein>
<keyword evidence="2" id="KW-0238">DNA-binding</keyword>
<dbReference type="PANTHER" id="PTHR31069">
    <property type="entry name" value="OLEATE-ACTIVATED TRANSCRIPTION FACTOR 1-RELATED"/>
    <property type="match status" value="1"/>
</dbReference>
<dbReference type="EMBL" id="MDYN01000010">
    <property type="protein sequence ID" value="OQD85476.1"/>
    <property type="molecule type" value="Genomic_DNA"/>
</dbReference>
<evidence type="ECO:0000313" key="6">
    <source>
        <dbReference type="EMBL" id="OQD85476.1"/>
    </source>
</evidence>
<keyword evidence="4" id="KW-0539">Nucleus</keyword>
<dbReference type="Proteomes" id="UP000191672">
    <property type="component" value="Unassembled WGS sequence"/>
</dbReference>
<feature type="region of interest" description="Disordered" evidence="5">
    <location>
        <begin position="404"/>
        <end position="428"/>
    </location>
</feature>
<evidence type="ECO:0008006" key="8">
    <source>
        <dbReference type="Google" id="ProtNLM"/>
    </source>
</evidence>
<gene>
    <name evidence="6" type="ORF">PENANT_c010G07037</name>
</gene>
<dbReference type="STRING" id="416450.A0A1V6Q9J4"/>
<reference evidence="7" key="1">
    <citation type="journal article" date="2017" name="Nat. Microbiol.">
        <title>Global analysis of biosynthetic gene clusters reveals vast potential of secondary metabolite production in Penicillium species.</title>
        <authorList>
            <person name="Nielsen J.C."/>
            <person name="Grijseels S."/>
            <person name="Prigent S."/>
            <person name="Ji B."/>
            <person name="Dainat J."/>
            <person name="Nielsen K.F."/>
            <person name="Frisvad J.C."/>
            <person name="Workman M."/>
            <person name="Nielsen J."/>
        </authorList>
    </citation>
    <scope>NUCLEOTIDE SEQUENCE [LARGE SCALE GENOMIC DNA]</scope>
    <source>
        <strain evidence="7">IBT 31811</strain>
    </source>
</reference>
<evidence type="ECO:0000256" key="2">
    <source>
        <dbReference type="ARBA" id="ARBA00023125"/>
    </source>
</evidence>
<accession>A0A1V6Q9J4</accession>